<evidence type="ECO:0008006" key="4">
    <source>
        <dbReference type="Google" id="ProtNLM"/>
    </source>
</evidence>
<feature type="chain" id="PRO_5015619751" description="Actin-like ATPase domain-containing protein" evidence="1">
    <location>
        <begin position="28"/>
        <end position="428"/>
    </location>
</feature>
<dbReference type="EMBL" id="KZ679688">
    <property type="protein sequence ID" value="PTB50365.1"/>
    <property type="molecule type" value="Genomic_DNA"/>
</dbReference>
<keyword evidence="3" id="KW-1185">Reference proteome</keyword>
<name>A0A2T3ZZX6_TRIHA</name>
<evidence type="ECO:0000313" key="3">
    <source>
        <dbReference type="Proteomes" id="UP000241690"/>
    </source>
</evidence>
<keyword evidence="1" id="KW-0732">Signal</keyword>
<evidence type="ECO:0000256" key="1">
    <source>
        <dbReference type="SAM" id="SignalP"/>
    </source>
</evidence>
<dbReference type="STRING" id="983964.A0A2T3ZZX6"/>
<dbReference type="AlphaFoldDB" id="A0A2T3ZZX6"/>
<dbReference type="Proteomes" id="UP000241690">
    <property type="component" value="Unassembled WGS sequence"/>
</dbReference>
<organism evidence="2 3">
    <name type="scientific">Trichoderma harzianum CBS 226.95</name>
    <dbReference type="NCBI Taxonomy" id="983964"/>
    <lineage>
        <taxon>Eukaryota</taxon>
        <taxon>Fungi</taxon>
        <taxon>Dikarya</taxon>
        <taxon>Ascomycota</taxon>
        <taxon>Pezizomycotina</taxon>
        <taxon>Sordariomycetes</taxon>
        <taxon>Hypocreomycetidae</taxon>
        <taxon>Hypocreales</taxon>
        <taxon>Hypocreaceae</taxon>
        <taxon>Trichoderma</taxon>
    </lineage>
</organism>
<dbReference type="RefSeq" id="XP_024770042.1">
    <property type="nucleotide sequence ID" value="XM_024916315.1"/>
</dbReference>
<feature type="signal peptide" evidence="1">
    <location>
        <begin position="1"/>
        <end position="27"/>
    </location>
</feature>
<proteinExistence type="predicted"/>
<evidence type="ECO:0000313" key="2">
    <source>
        <dbReference type="EMBL" id="PTB50365.1"/>
    </source>
</evidence>
<protein>
    <recommendedName>
        <fullName evidence="4">Actin-like ATPase domain-containing protein</fullName>
    </recommendedName>
</protein>
<dbReference type="GeneID" id="36624884"/>
<gene>
    <name evidence="2" type="ORF">M431DRAFT_485763</name>
</gene>
<accession>A0A2T3ZZX6</accession>
<reference evidence="2 3" key="1">
    <citation type="submission" date="2016-07" db="EMBL/GenBank/DDBJ databases">
        <title>Multiple horizontal gene transfer events from other fungi enriched the ability of initially mycotrophic Trichoderma (Ascomycota) to feed on dead plant biomass.</title>
        <authorList>
            <consortium name="DOE Joint Genome Institute"/>
            <person name="Aerts A."/>
            <person name="Atanasova L."/>
            <person name="Chenthamara K."/>
            <person name="Zhang J."/>
            <person name="Grujic M."/>
            <person name="Henrissat B."/>
            <person name="Kuo A."/>
            <person name="Salamov A."/>
            <person name="Lipzen A."/>
            <person name="Labutti K."/>
            <person name="Barry K."/>
            <person name="Miao Y."/>
            <person name="Rahimi M.J."/>
            <person name="Shen Q."/>
            <person name="Grigoriev I.V."/>
            <person name="Kubicek C.P."/>
            <person name="Druzhinina I.S."/>
        </authorList>
    </citation>
    <scope>NUCLEOTIDE SEQUENCE [LARGE SCALE GENOMIC DNA]</scope>
    <source>
        <strain evidence="2 3">CBS 226.95</strain>
    </source>
</reference>
<sequence>MTHRPGFNRLRLTTVFCLLAILPFASASGVDPRPAIGFDLGQSYGYVDSCSEVIPSNAISTAVAHLPNGTIVNLAKIEGSPRYRAFMQGELEKGDYLEQYEERTISSLLWEEILILLNRYTGLGPTYGGIILAEMLRSLRIASEATLGGPLPATVVFTAPYMRAWYQQERLLDGLLQRARILAGLKPVTIENMDPVYLGETNTFLAANGRRICPKLRCFDPSIFDEPPWAYETEPLITHQIVYFVRQVPFSSVTATNDVLLTTLLSFTNHSLYTSFQQATCYSFSASSNRLGTINPELGLYQQEHASDEESFWRKLEDYLVSQAEEYVTSGDFSGDFSLGKHCIVLVAGEAADNPKFMDAVRQAITRIQNHPVHRYKDAMTGPKVELLISQDLTYAAAAGVALWRRSLIDSSYCETVSSMGKKDRDEL</sequence>